<feature type="active site" description="Proton acceptor; specific for D-alanine" evidence="13">
    <location>
        <position position="40"/>
    </location>
</feature>
<comment type="similarity">
    <text evidence="11">In the N-terminal section; belongs to the acyltransferase 3 family.</text>
</comment>
<comment type="cofactor">
    <cofactor evidence="2 13 14">
        <name>pyridoxal 5'-phosphate</name>
        <dbReference type="ChEBI" id="CHEBI:597326"/>
    </cofactor>
</comment>
<dbReference type="Gene3D" id="2.40.37.10">
    <property type="entry name" value="Lyase, Ornithine Decarboxylase, Chain A, domain 1"/>
    <property type="match status" value="1"/>
</dbReference>
<comment type="function">
    <text evidence="13">Catalyzes the interconversion of L-alanine and D-alanine. May also act on other amino acids.</text>
</comment>
<dbReference type="PANTHER" id="PTHR30511:SF0">
    <property type="entry name" value="ALANINE RACEMASE, CATABOLIC-RELATED"/>
    <property type="match status" value="1"/>
</dbReference>
<dbReference type="FunFam" id="3.20.20.10:FF:000002">
    <property type="entry name" value="Alanine racemase"/>
    <property type="match status" value="1"/>
</dbReference>
<feature type="domain" description="Alanine racemase C-terminal" evidence="16">
    <location>
        <begin position="245"/>
        <end position="370"/>
    </location>
</feature>
<dbReference type="SMART" id="SM01005">
    <property type="entry name" value="Ala_racemase_C"/>
    <property type="match status" value="1"/>
</dbReference>
<evidence type="ECO:0000256" key="12">
    <source>
        <dbReference type="ARBA" id="ARBA00061081"/>
    </source>
</evidence>
<dbReference type="GO" id="GO:0046677">
    <property type="term" value="P:response to antibiotic"/>
    <property type="evidence" value="ECO:0007669"/>
    <property type="project" value="UniProtKB-KW"/>
</dbReference>
<feature type="binding site" evidence="13 15">
    <location>
        <position position="313"/>
    </location>
    <ligand>
        <name>substrate</name>
    </ligand>
</feature>
<evidence type="ECO:0000256" key="6">
    <source>
        <dbReference type="ARBA" id="ARBA00022898"/>
    </source>
</evidence>
<comment type="similarity">
    <text evidence="12">In the C-terminal section; belongs to the alanine racemase family.</text>
</comment>
<evidence type="ECO:0000256" key="13">
    <source>
        <dbReference type="HAMAP-Rule" id="MF_01201"/>
    </source>
</evidence>
<keyword evidence="5" id="KW-0812">Transmembrane</keyword>
<dbReference type="EMBL" id="AEPV01000086">
    <property type="protein sequence ID" value="EFU73014.1"/>
    <property type="molecule type" value="Genomic_DNA"/>
</dbReference>
<dbReference type="Gene3D" id="3.20.20.10">
    <property type="entry name" value="Alanine racemase"/>
    <property type="match status" value="1"/>
</dbReference>
<evidence type="ECO:0000256" key="11">
    <source>
        <dbReference type="ARBA" id="ARBA00060905"/>
    </source>
</evidence>
<evidence type="ECO:0000259" key="16">
    <source>
        <dbReference type="SMART" id="SM01005"/>
    </source>
</evidence>
<dbReference type="UniPathway" id="UPA00042">
    <property type="reaction ID" value="UER00497"/>
</dbReference>
<organism evidence="17 18">
    <name type="scientific">Enterococcus italicus (strain DSM 15952 / CCUG 50447 / LMG 22039 / TP 1.5)</name>
    <dbReference type="NCBI Taxonomy" id="888064"/>
    <lineage>
        <taxon>Bacteria</taxon>
        <taxon>Bacillati</taxon>
        <taxon>Bacillota</taxon>
        <taxon>Bacilli</taxon>
        <taxon>Lactobacillales</taxon>
        <taxon>Enterococcaceae</taxon>
        <taxon>Enterococcus</taxon>
    </lineage>
</organism>
<dbReference type="SUPFAM" id="SSF50621">
    <property type="entry name" value="Alanine racemase C-terminal domain-like"/>
    <property type="match status" value="1"/>
</dbReference>
<comment type="pathway">
    <text evidence="13">Amino-acid biosynthesis; D-alanine biosynthesis; D-alanine from L-alanine: step 1/1.</text>
</comment>
<keyword evidence="9 13" id="KW-0413">Isomerase</keyword>
<evidence type="ECO:0000256" key="10">
    <source>
        <dbReference type="ARBA" id="ARBA00023251"/>
    </source>
</evidence>
<feature type="binding site" evidence="13 15">
    <location>
        <position position="140"/>
    </location>
    <ligand>
        <name>substrate</name>
    </ligand>
</feature>
<keyword evidence="7" id="KW-1133">Transmembrane helix</keyword>
<dbReference type="AlphaFoldDB" id="E6LID9"/>
<dbReference type="PROSITE" id="PS00395">
    <property type="entry name" value="ALANINE_RACEMASE"/>
    <property type="match status" value="1"/>
</dbReference>
<dbReference type="Proteomes" id="UP000010296">
    <property type="component" value="Unassembled WGS sequence"/>
</dbReference>
<dbReference type="PATRIC" id="fig|888064.11.peg.1967"/>
<dbReference type="CDD" id="cd00430">
    <property type="entry name" value="PLPDE_III_AR"/>
    <property type="match status" value="1"/>
</dbReference>
<evidence type="ECO:0000256" key="5">
    <source>
        <dbReference type="ARBA" id="ARBA00022692"/>
    </source>
</evidence>
<dbReference type="STRING" id="888064.HMPREF9088_2129"/>
<dbReference type="Pfam" id="PF00842">
    <property type="entry name" value="Ala_racemase_C"/>
    <property type="match status" value="1"/>
</dbReference>
<proteinExistence type="inferred from homology"/>
<dbReference type="GO" id="GO:0005829">
    <property type="term" value="C:cytosol"/>
    <property type="evidence" value="ECO:0007669"/>
    <property type="project" value="TreeGrafter"/>
</dbReference>
<dbReference type="eggNOG" id="COG0787">
    <property type="taxonomic scope" value="Bacteria"/>
</dbReference>
<accession>E6LID9</accession>
<evidence type="ECO:0000313" key="17">
    <source>
        <dbReference type="EMBL" id="EFU73014.1"/>
    </source>
</evidence>
<evidence type="ECO:0000313" key="18">
    <source>
        <dbReference type="Proteomes" id="UP000010296"/>
    </source>
</evidence>
<evidence type="ECO:0000256" key="2">
    <source>
        <dbReference type="ARBA" id="ARBA00001933"/>
    </source>
</evidence>
<dbReference type="GO" id="GO:0009252">
    <property type="term" value="P:peptidoglycan biosynthetic process"/>
    <property type="evidence" value="ECO:0007669"/>
    <property type="project" value="TreeGrafter"/>
</dbReference>
<dbReference type="InterPro" id="IPR029066">
    <property type="entry name" value="PLP-binding_barrel"/>
</dbReference>
<dbReference type="RefSeq" id="WP_007209140.1">
    <property type="nucleotide sequence ID" value="NZ_GL622241.1"/>
</dbReference>
<feature type="active site" description="Proton acceptor; specific for L-alanine" evidence="13">
    <location>
        <position position="266"/>
    </location>
</feature>
<dbReference type="InterPro" id="IPR009006">
    <property type="entry name" value="Ala_racemase/Decarboxylase_C"/>
</dbReference>
<sequence>MVKSIYRPTRITIHTEAIRENLRTVQEHLSADQSLFAVIKANGYGHGAVQVAKIAEEEGVAGFCVATIDEGIELREAGITLPVFILGLVDCAYLPIVSQYQLAIPVASTDWLKQAEQAYLKNPWDEPIAVHLAIETGMGRIGFIDSGEVKQAEVSLAQAEGFYLEGVFTHFATADQADATYWQEQKARFFETIAVLEAPRYIHVTNSATQLWHEPLGNLVRYGVAMYGLNPSSDALQPSYSLVPALSLTSQLVQVKQLPSESGVGYGHTYETTQDEWIGTVPIGYADGYVRKLQGFHVLVNGQFCEIVGRVCMDQLMIRLPADIPVGTTVTLIGTDGDKTISLQDIASYIGTIHYEVACLLSERLPREYE</sequence>
<keyword evidence="6 13" id="KW-0663">Pyridoxal phosphate</keyword>
<gene>
    <name evidence="17" type="primary">alr</name>
    <name evidence="17" type="ORF">HMPREF9088_2129</name>
</gene>
<feature type="modified residue" description="N6-(pyridoxal phosphate)lysine" evidence="13 14">
    <location>
        <position position="40"/>
    </location>
</feature>
<dbReference type="GO" id="GO:0005886">
    <property type="term" value="C:plasma membrane"/>
    <property type="evidence" value="ECO:0007669"/>
    <property type="project" value="UniProtKB-SubCell"/>
</dbReference>
<comment type="catalytic activity">
    <reaction evidence="1 13">
        <text>L-alanine = D-alanine</text>
        <dbReference type="Rhea" id="RHEA:20249"/>
        <dbReference type="ChEBI" id="CHEBI:57416"/>
        <dbReference type="ChEBI" id="CHEBI:57972"/>
        <dbReference type="EC" id="5.1.1.1"/>
    </reaction>
</comment>
<evidence type="ECO:0000256" key="7">
    <source>
        <dbReference type="ARBA" id="ARBA00022989"/>
    </source>
</evidence>
<dbReference type="InterPro" id="IPR001608">
    <property type="entry name" value="Ala_racemase_N"/>
</dbReference>
<evidence type="ECO:0000256" key="15">
    <source>
        <dbReference type="PIRSR" id="PIRSR600821-52"/>
    </source>
</evidence>
<evidence type="ECO:0000256" key="8">
    <source>
        <dbReference type="ARBA" id="ARBA00023136"/>
    </source>
</evidence>
<evidence type="ECO:0000256" key="3">
    <source>
        <dbReference type="ARBA" id="ARBA00004651"/>
    </source>
</evidence>
<name>E6LID9_ENTI1</name>
<evidence type="ECO:0000256" key="4">
    <source>
        <dbReference type="ARBA" id="ARBA00022475"/>
    </source>
</evidence>
<comment type="caution">
    <text evidence="17">The sequence shown here is derived from an EMBL/GenBank/DDBJ whole genome shotgun (WGS) entry which is preliminary data.</text>
</comment>
<dbReference type="SUPFAM" id="SSF51419">
    <property type="entry name" value="PLP-binding barrel"/>
    <property type="match status" value="1"/>
</dbReference>
<dbReference type="HOGENOM" id="CLU_028393_2_1_9"/>
<keyword evidence="18" id="KW-1185">Reference proteome</keyword>
<protein>
    <recommendedName>
        <fullName evidence="13">Alanine racemase</fullName>
        <ecNumber evidence="13">5.1.1.1</ecNumber>
    </recommendedName>
</protein>
<dbReference type="NCBIfam" id="TIGR00492">
    <property type="entry name" value="alr"/>
    <property type="match status" value="1"/>
</dbReference>
<dbReference type="InterPro" id="IPR000821">
    <property type="entry name" value="Ala_racemase"/>
</dbReference>
<reference evidence="17 18" key="1">
    <citation type="submission" date="2010-12" db="EMBL/GenBank/DDBJ databases">
        <authorList>
            <person name="Muzny D."/>
            <person name="Qin X."/>
            <person name="Deng J."/>
            <person name="Jiang H."/>
            <person name="Liu Y."/>
            <person name="Qu J."/>
            <person name="Song X.-Z."/>
            <person name="Zhang L."/>
            <person name="Thornton R."/>
            <person name="Coyle M."/>
            <person name="Francisco L."/>
            <person name="Jackson L."/>
            <person name="Javaid M."/>
            <person name="Korchina V."/>
            <person name="Kovar C."/>
            <person name="Mata R."/>
            <person name="Mathew T."/>
            <person name="Ngo R."/>
            <person name="Nguyen L."/>
            <person name="Nguyen N."/>
            <person name="Okwuonu G."/>
            <person name="Ongeri F."/>
            <person name="Pham C."/>
            <person name="Simmons D."/>
            <person name="Wilczek-Boney K."/>
            <person name="Hale W."/>
            <person name="Jakkamsetti A."/>
            <person name="Pham P."/>
            <person name="Ruth R."/>
            <person name="San Lucas F."/>
            <person name="Warren J."/>
            <person name="Zhang J."/>
            <person name="Zhao Z."/>
            <person name="Zhou C."/>
            <person name="Zhu D."/>
            <person name="Lee S."/>
            <person name="Bess C."/>
            <person name="Blankenburg K."/>
            <person name="Forbes L."/>
            <person name="Fu Q."/>
            <person name="Gubbala S."/>
            <person name="Hirani K."/>
            <person name="Jayaseelan J.C."/>
            <person name="Lara F."/>
            <person name="Munidasa M."/>
            <person name="Palculict T."/>
            <person name="Patil S."/>
            <person name="Pu L.-L."/>
            <person name="Saada N."/>
            <person name="Tang L."/>
            <person name="Weissenberger G."/>
            <person name="Zhu Y."/>
            <person name="Hemphill L."/>
            <person name="Shang Y."/>
            <person name="Youmans B."/>
            <person name="Ayvaz T."/>
            <person name="Ross M."/>
            <person name="Santibanez J."/>
            <person name="Aqrawi P."/>
            <person name="Gross S."/>
            <person name="Joshi V."/>
            <person name="Fowler G."/>
            <person name="Nazareth L."/>
            <person name="Reid J."/>
            <person name="Worley K."/>
            <person name="Petrosino J."/>
            <person name="Highlander S."/>
            <person name="Gibbs R."/>
        </authorList>
    </citation>
    <scope>NUCLEOTIDE SEQUENCE [LARGE SCALE GENOMIC DNA]</scope>
    <source>
        <strain evidence="18">DSM 15952 / CCUG 50447 / LMG 22039 / TP 1.5</strain>
    </source>
</reference>
<dbReference type="GO" id="GO:0030632">
    <property type="term" value="P:D-alanine biosynthetic process"/>
    <property type="evidence" value="ECO:0007669"/>
    <property type="project" value="UniProtKB-UniRule"/>
</dbReference>
<dbReference type="GO" id="GO:0008784">
    <property type="term" value="F:alanine racemase activity"/>
    <property type="evidence" value="ECO:0007669"/>
    <property type="project" value="UniProtKB-UniRule"/>
</dbReference>
<dbReference type="GO" id="GO:0030170">
    <property type="term" value="F:pyridoxal phosphate binding"/>
    <property type="evidence" value="ECO:0007669"/>
    <property type="project" value="UniProtKB-UniRule"/>
</dbReference>
<evidence type="ECO:0000256" key="14">
    <source>
        <dbReference type="PIRSR" id="PIRSR600821-50"/>
    </source>
</evidence>
<dbReference type="PRINTS" id="PR00992">
    <property type="entry name" value="ALARACEMASE"/>
</dbReference>
<keyword evidence="4" id="KW-1003">Cell membrane</keyword>
<evidence type="ECO:0000256" key="1">
    <source>
        <dbReference type="ARBA" id="ARBA00000316"/>
    </source>
</evidence>
<comment type="subcellular location">
    <subcellularLocation>
        <location evidence="3">Cell membrane</location>
        <topology evidence="3">Multi-pass membrane protein</topology>
    </subcellularLocation>
</comment>
<keyword evidence="10" id="KW-0046">Antibiotic resistance</keyword>
<dbReference type="FunFam" id="2.40.37.10:FF:000006">
    <property type="entry name" value="Alanine racemase"/>
    <property type="match status" value="1"/>
</dbReference>
<dbReference type="EC" id="5.1.1.1" evidence="13"/>
<dbReference type="InterPro" id="IPR011079">
    <property type="entry name" value="Ala_racemase_C"/>
</dbReference>
<dbReference type="Pfam" id="PF01168">
    <property type="entry name" value="Ala_racemase_N"/>
    <property type="match status" value="1"/>
</dbReference>
<evidence type="ECO:0000256" key="9">
    <source>
        <dbReference type="ARBA" id="ARBA00023235"/>
    </source>
</evidence>
<dbReference type="PANTHER" id="PTHR30511">
    <property type="entry name" value="ALANINE RACEMASE"/>
    <property type="match status" value="1"/>
</dbReference>
<dbReference type="OrthoDB" id="9813814at2"/>
<keyword evidence="8" id="KW-0472">Membrane</keyword>
<dbReference type="HAMAP" id="MF_01201">
    <property type="entry name" value="Ala_racemase"/>
    <property type="match status" value="1"/>
</dbReference>
<comment type="similarity">
    <text evidence="13">Belongs to the alanine racemase family.</text>
</comment>
<dbReference type="InterPro" id="IPR020622">
    <property type="entry name" value="Ala_racemase_pyridoxalP-BS"/>
</dbReference>